<evidence type="ECO:0000256" key="2">
    <source>
        <dbReference type="SAM" id="MobiDB-lite"/>
    </source>
</evidence>
<gene>
    <name evidence="3" type="ORF">CcaverHIS019_0504790</name>
</gene>
<dbReference type="SMART" id="SM00268">
    <property type="entry name" value="ACTIN"/>
    <property type="match status" value="1"/>
</dbReference>
<dbReference type="EMBL" id="AP028216">
    <property type="protein sequence ID" value="BEI92851.1"/>
    <property type="molecule type" value="Genomic_DNA"/>
</dbReference>
<proteinExistence type="inferred from homology"/>
<dbReference type="InterPro" id="IPR043129">
    <property type="entry name" value="ATPase_NBD"/>
</dbReference>
<evidence type="ECO:0000313" key="4">
    <source>
        <dbReference type="Proteomes" id="UP001233271"/>
    </source>
</evidence>
<dbReference type="KEGG" id="ccac:CcaHIS019_0504790"/>
<feature type="region of interest" description="Disordered" evidence="2">
    <location>
        <begin position="1"/>
        <end position="38"/>
    </location>
</feature>
<reference evidence="3" key="1">
    <citation type="journal article" date="2023" name="BMC Genomics">
        <title>Chromosome-level genome assemblies of Cutaneotrichosporon spp. (Trichosporonales, Basidiomycota) reveal imbalanced evolution between nucleotide sequences and chromosome synteny.</title>
        <authorList>
            <person name="Kobayashi Y."/>
            <person name="Kayamori A."/>
            <person name="Aoki K."/>
            <person name="Shiwa Y."/>
            <person name="Matsutani M."/>
            <person name="Fujita N."/>
            <person name="Sugita T."/>
            <person name="Iwasaki W."/>
            <person name="Tanaka N."/>
            <person name="Takashima M."/>
        </authorList>
    </citation>
    <scope>NUCLEOTIDE SEQUENCE</scope>
    <source>
        <strain evidence="3">HIS019</strain>
    </source>
</reference>
<dbReference type="GeneID" id="85496721"/>
<accession>A0AA48QWZ3</accession>
<comment type="similarity">
    <text evidence="1">Belongs to the actin family.</text>
</comment>
<dbReference type="SUPFAM" id="SSF53067">
    <property type="entry name" value="Actin-like ATPase domain"/>
    <property type="match status" value="2"/>
</dbReference>
<dbReference type="Proteomes" id="UP001233271">
    <property type="component" value="Chromosome 5"/>
</dbReference>
<dbReference type="Pfam" id="PF00022">
    <property type="entry name" value="Actin"/>
    <property type="match status" value="2"/>
</dbReference>
<organism evidence="3 4">
    <name type="scientific">Cutaneotrichosporon cavernicola</name>
    <dbReference type="NCBI Taxonomy" id="279322"/>
    <lineage>
        <taxon>Eukaryota</taxon>
        <taxon>Fungi</taxon>
        <taxon>Dikarya</taxon>
        <taxon>Basidiomycota</taxon>
        <taxon>Agaricomycotina</taxon>
        <taxon>Tremellomycetes</taxon>
        <taxon>Trichosporonales</taxon>
        <taxon>Trichosporonaceae</taxon>
        <taxon>Cutaneotrichosporon</taxon>
    </lineage>
</organism>
<name>A0AA48QWZ3_9TREE</name>
<dbReference type="Gene3D" id="3.90.640.10">
    <property type="entry name" value="Actin, Chain A, domain 4"/>
    <property type="match status" value="1"/>
</dbReference>
<evidence type="ECO:0000256" key="1">
    <source>
        <dbReference type="RuleBase" id="RU000487"/>
    </source>
</evidence>
<dbReference type="Gene3D" id="3.30.420.40">
    <property type="match status" value="2"/>
</dbReference>
<feature type="compositionally biased region" description="Polar residues" evidence="2">
    <location>
        <begin position="1"/>
        <end position="13"/>
    </location>
</feature>
<keyword evidence="4" id="KW-1185">Reference proteome</keyword>
<dbReference type="RefSeq" id="XP_060458116.1">
    <property type="nucleotide sequence ID" value="XM_060601642.1"/>
</dbReference>
<sequence>MSQGQPAPSSPTKTPKRQESATSRRISSPAQAAARRQSLYGHDDRIVIDPGSRVWKVGFSGEPSPRTCFFAHDSTDRTRATEIWDLDLSATAGAHGNVAEARRLVQVRIQRRLRDTFHKHLLTDGKQRKAIVVENTFLPTYVKELITAALFDNLKCPSVAFTPSSILALAASGRVTGLVVDVGWLETTVTPVFCSRPLYNLARSSPVAGRTLYMRLRALLRRFGRYQPPTRGGTPPPLSPPALSLLTDQLVERVLTEACFAEQSAPPARTPEPMDTDGYEPTLPVPDMENEELLDALAARYGGSSQANDWTVSIPSARGTGACGRLVVPGWLRQRVVDALFGDGPDEEDCVPELILHTLERLPVDLRPDMISSILVTGGISALPGFIPRVRNEILCRIPAEGIVLDFTDPLAEVASWRRRSKEPYTELHGLSMRLAIINDPAPLDGTASASGGTAPRWASPLVAWVGGSLAGVLKTSAPELVREDYDARVNESVDRGEEYRAALERERDELGAAIAAVGLDIDELQPGMARAALAGKRKRGWAVGGIVPDWTTARVRASVWTG</sequence>
<dbReference type="AlphaFoldDB" id="A0AA48QWZ3"/>
<evidence type="ECO:0008006" key="5">
    <source>
        <dbReference type="Google" id="ProtNLM"/>
    </source>
</evidence>
<evidence type="ECO:0000313" key="3">
    <source>
        <dbReference type="EMBL" id="BEI92851.1"/>
    </source>
</evidence>
<dbReference type="PANTHER" id="PTHR11937">
    <property type="entry name" value="ACTIN"/>
    <property type="match status" value="1"/>
</dbReference>
<dbReference type="InterPro" id="IPR004000">
    <property type="entry name" value="Actin"/>
</dbReference>
<protein>
    <recommendedName>
        <fullName evidence="5">Actin-like ATPase domain-containing protein</fullName>
    </recommendedName>
</protein>
<feature type="compositionally biased region" description="Low complexity" evidence="2">
    <location>
        <begin position="23"/>
        <end position="38"/>
    </location>
</feature>